<reference evidence="2" key="1">
    <citation type="submission" date="2022-11" db="EMBL/GenBank/DDBJ databases">
        <title>Dyadobacter pollutisoli sp. nov., isolated from plastic dumped soil.</title>
        <authorList>
            <person name="Kim J.M."/>
            <person name="Kim K.R."/>
            <person name="Lee J.K."/>
            <person name="Hao L."/>
            <person name="Jeon C.O."/>
        </authorList>
    </citation>
    <scope>NUCLEOTIDE SEQUENCE</scope>
    <source>
        <strain evidence="2">U1</strain>
    </source>
</reference>
<evidence type="ECO:0000256" key="1">
    <source>
        <dbReference type="SAM" id="SignalP"/>
    </source>
</evidence>
<name>A0A9E8NAS5_9BACT</name>
<organism evidence="2 3">
    <name type="scientific">Dyadobacter pollutisoli</name>
    <dbReference type="NCBI Taxonomy" id="2910158"/>
    <lineage>
        <taxon>Bacteria</taxon>
        <taxon>Pseudomonadati</taxon>
        <taxon>Bacteroidota</taxon>
        <taxon>Cytophagia</taxon>
        <taxon>Cytophagales</taxon>
        <taxon>Spirosomataceae</taxon>
        <taxon>Dyadobacter</taxon>
    </lineage>
</organism>
<dbReference type="Proteomes" id="UP001164653">
    <property type="component" value="Chromosome"/>
</dbReference>
<proteinExistence type="predicted"/>
<keyword evidence="3" id="KW-1185">Reference proteome</keyword>
<feature type="chain" id="PRO_5038652943" evidence="1">
    <location>
        <begin position="19"/>
        <end position="473"/>
    </location>
</feature>
<protein>
    <submittedName>
        <fullName evidence="2">Capsule assembly Wzi family protein</fullName>
    </submittedName>
</protein>
<dbReference type="AlphaFoldDB" id="A0A9E8NAS5"/>
<evidence type="ECO:0000313" key="3">
    <source>
        <dbReference type="Proteomes" id="UP001164653"/>
    </source>
</evidence>
<feature type="signal peptide" evidence="1">
    <location>
        <begin position="1"/>
        <end position="18"/>
    </location>
</feature>
<sequence length="473" mass="52402">MRVCLIVFTLCLALHTHAQDSTVLYKASIVVAGATGQTPFWQHANQNGSIPMDGSFALGDVGLYKIYNPNNPRVFQWRGGIEAIGSYGKTGRGFLSDAFVAGKAGIIEILAGQHKNVIGLMDTTLTSGSLSVSGNARPHPRIQISIPDYFPLYAANNFVSLKFSYSDGYLGGSDINYGSSKHVSKTYFHQKTLYFRLGQKTDRLHIYTGINHQAIWGGEDKIMPLYDLQPPKAYWYTVSGKTFEHRKIGTHFGTIDLAGEWKGKSWSFFLYRQNIFETGSLFKAINFEDGLNGLSIKRVKPLPAGSTYFAFRSFLLEVVGTQNQINNSPLSGLALYERGNYFNSYIYQRGWSYYGNGIGTPLASATGTTNSDLPRNANEFTNNNRFWAFHTGLTATWLNMKLTFKGTYSRNSGTFLSQYESVRQQASLFLAVEKSLKILKGCSIYSSISSDIGDLYPNSSGLALGIRKSGFLD</sequence>
<dbReference type="KEGG" id="dpf:ON006_29785"/>
<dbReference type="RefSeq" id="WP_244822224.1">
    <property type="nucleotide sequence ID" value="NZ_CP112998.1"/>
</dbReference>
<accession>A0A9E8NAS5</accession>
<dbReference type="InterPro" id="IPR038636">
    <property type="entry name" value="Wzi_sf"/>
</dbReference>
<keyword evidence="1" id="KW-0732">Signal</keyword>
<gene>
    <name evidence="2" type="ORF">ON006_29785</name>
</gene>
<dbReference type="EMBL" id="CP112998">
    <property type="protein sequence ID" value="WAC11908.1"/>
    <property type="molecule type" value="Genomic_DNA"/>
</dbReference>
<evidence type="ECO:0000313" key="2">
    <source>
        <dbReference type="EMBL" id="WAC11908.1"/>
    </source>
</evidence>
<dbReference type="Gene3D" id="2.40.160.130">
    <property type="entry name" value="Capsule assembly protein Wzi"/>
    <property type="match status" value="1"/>
</dbReference>